<evidence type="ECO:0000313" key="3">
    <source>
        <dbReference type="Proteomes" id="UP000014803"/>
    </source>
</evidence>
<dbReference type="KEGG" id="scu:SCE1572_10640"/>
<reference evidence="2 3" key="1">
    <citation type="journal article" date="2013" name="Sci. Rep.">
        <title>Extraordinary expansion of a Sorangium cellulosum genome from an alkaline milieu.</title>
        <authorList>
            <person name="Han K."/>
            <person name="Li Z.F."/>
            <person name="Peng R."/>
            <person name="Zhu L.P."/>
            <person name="Zhou T."/>
            <person name="Wang L.G."/>
            <person name="Li S.G."/>
            <person name="Zhang X.B."/>
            <person name="Hu W."/>
            <person name="Wu Z.H."/>
            <person name="Qin N."/>
            <person name="Li Y.Z."/>
        </authorList>
    </citation>
    <scope>NUCLEOTIDE SEQUENCE [LARGE SCALE GENOMIC DNA]</scope>
    <source>
        <strain evidence="2 3">So0157-2</strain>
    </source>
</reference>
<sequence length="417" mass="44137">MSADGPATAEGDLERTPFAHLFVYAVDHRLTGALILVEPTGAEHTLRIVRGSPVKLRPSDGYARLGEILLEEGVISADILSDALATRGLLGDVLLLTGLLDAPTIDWLAQVQFVRRMVRLFDLPPETKYRYFDGLDVLADWGGDPAKVDPLGLLWAGLRDHGERSTRLERTLERIESVPLRLHPALEPGRFGFSEGELAVLAVVQSSAPSLPALIRSGVAPESTVRKLIYALAITRYLDFGKGIPVGAEPSSSVPPASAASLSLGRMQLRATVHRVGAAAPDPAGDGERAPVLGRGRRRDRMSSEPSPVSTVAGSSPLSGGSLSAAVAAELASAAGIASAAGMDGTAAARALRPWQGPRRVGLLCSARRGRPRRLAGDRGPLTTTARGGAPRPTRPRRAGRRATRPRRAGRRARVSL</sequence>
<feature type="compositionally biased region" description="Low complexity" evidence="1">
    <location>
        <begin position="378"/>
        <end position="392"/>
    </location>
</feature>
<evidence type="ECO:0008006" key="4">
    <source>
        <dbReference type="Google" id="ProtNLM"/>
    </source>
</evidence>
<name>S4XSR7_SORCE</name>
<feature type="compositionally biased region" description="Basic residues" evidence="1">
    <location>
        <begin position="394"/>
        <end position="417"/>
    </location>
</feature>
<dbReference type="OrthoDB" id="5501700at2"/>
<evidence type="ECO:0000313" key="2">
    <source>
        <dbReference type="EMBL" id="AGP34925.1"/>
    </source>
</evidence>
<evidence type="ECO:0000256" key="1">
    <source>
        <dbReference type="SAM" id="MobiDB-lite"/>
    </source>
</evidence>
<gene>
    <name evidence="2" type="ORF">SCE1572_10640</name>
</gene>
<feature type="region of interest" description="Disordered" evidence="1">
    <location>
        <begin position="276"/>
        <end position="318"/>
    </location>
</feature>
<organism evidence="2 3">
    <name type="scientific">Sorangium cellulosum So0157-2</name>
    <dbReference type="NCBI Taxonomy" id="1254432"/>
    <lineage>
        <taxon>Bacteria</taxon>
        <taxon>Pseudomonadati</taxon>
        <taxon>Myxococcota</taxon>
        <taxon>Polyangia</taxon>
        <taxon>Polyangiales</taxon>
        <taxon>Polyangiaceae</taxon>
        <taxon>Sorangium</taxon>
    </lineage>
</organism>
<accession>S4XSR7</accession>
<dbReference type="PATRIC" id="fig|1254432.3.peg.2382"/>
<protein>
    <recommendedName>
        <fullName evidence="4">DUF4388 domain-containing protein</fullName>
    </recommendedName>
</protein>
<dbReference type="Proteomes" id="UP000014803">
    <property type="component" value="Chromosome"/>
</dbReference>
<dbReference type="AlphaFoldDB" id="S4XSR7"/>
<proteinExistence type="predicted"/>
<feature type="region of interest" description="Disordered" evidence="1">
    <location>
        <begin position="368"/>
        <end position="417"/>
    </location>
</feature>
<dbReference type="EMBL" id="CP003969">
    <property type="protein sequence ID" value="AGP34925.1"/>
    <property type="molecule type" value="Genomic_DNA"/>
</dbReference>
<dbReference type="RefSeq" id="WP_020734107.1">
    <property type="nucleotide sequence ID" value="NC_021658.1"/>
</dbReference>
<dbReference type="STRING" id="1254432.SCE1572_10640"/>
<dbReference type="HOGENOM" id="CLU_725407_0_0_7"/>